<proteinExistence type="predicted"/>
<comment type="caution">
    <text evidence="1">The sequence shown here is derived from an EMBL/GenBank/DDBJ whole genome shotgun (WGS) entry which is preliminary data.</text>
</comment>
<sequence>MTRVVLVRPWVDARAGGGCCGGEVSDGVCLEGTHDTEAVASDPVGEAYRRLRAALPDVDVQVVDAGNTAWLLPSTFRAVRRRAGVAAGLRAAVGSTTAGAVLVDGDRVGDLGDLGPDGVVAAVQRALAATG</sequence>
<protein>
    <submittedName>
        <fullName evidence="1">Uncharacterized protein</fullName>
    </submittedName>
</protein>
<gene>
    <name evidence="1" type="ORF">IE331_13165</name>
</gene>
<dbReference type="EMBL" id="JACYXZ010000003">
    <property type="protein sequence ID" value="MBD8870579.1"/>
    <property type="molecule type" value="Genomic_DNA"/>
</dbReference>
<evidence type="ECO:0000313" key="2">
    <source>
        <dbReference type="Proteomes" id="UP000616839"/>
    </source>
</evidence>
<dbReference type="AlphaFoldDB" id="A0A927K4W9"/>
<reference evidence="1" key="1">
    <citation type="submission" date="2020-09" db="EMBL/GenBank/DDBJ databases">
        <title>Nocardioides sp. strain MJB4 16S ribosomal RNA gene Genome sequencing and assembly.</title>
        <authorList>
            <person name="Kim I."/>
        </authorList>
    </citation>
    <scope>NUCLEOTIDE SEQUENCE</scope>
    <source>
        <strain evidence="1">MJB4</strain>
    </source>
</reference>
<organism evidence="1 2">
    <name type="scientific">Nocardioides donggukensis</name>
    <dbReference type="NCBI Taxonomy" id="2774019"/>
    <lineage>
        <taxon>Bacteria</taxon>
        <taxon>Bacillati</taxon>
        <taxon>Actinomycetota</taxon>
        <taxon>Actinomycetes</taxon>
        <taxon>Propionibacteriales</taxon>
        <taxon>Nocardioidaceae</taxon>
        <taxon>Nocardioides</taxon>
    </lineage>
</organism>
<dbReference type="Proteomes" id="UP000616839">
    <property type="component" value="Unassembled WGS sequence"/>
</dbReference>
<dbReference type="RefSeq" id="WP_192143863.1">
    <property type="nucleotide sequence ID" value="NZ_JACYXZ010000003.1"/>
</dbReference>
<accession>A0A927K4W9</accession>
<name>A0A927K4W9_9ACTN</name>
<evidence type="ECO:0000313" key="1">
    <source>
        <dbReference type="EMBL" id="MBD8870579.1"/>
    </source>
</evidence>
<keyword evidence="2" id="KW-1185">Reference proteome</keyword>